<name>A0A8T0F0Y1_ARGBR</name>
<dbReference type="GO" id="GO:0051301">
    <property type="term" value="P:cell division"/>
    <property type="evidence" value="ECO:0007669"/>
    <property type="project" value="UniProtKB-UniRule"/>
</dbReference>
<dbReference type="GO" id="GO:0007095">
    <property type="term" value="P:mitotic G2 DNA damage checkpoint signaling"/>
    <property type="evidence" value="ECO:0007669"/>
    <property type="project" value="UniProtKB-UniRule"/>
</dbReference>
<dbReference type="GO" id="GO:0006915">
    <property type="term" value="P:apoptotic process"/>
    <property type="evidence" value="ECO:0007669"/>
    <property type="project" value="UniProtKB-UniRule"/>
</dbReference>
<dbReference type="Pfam" id="PF06113">
    <property type="entry name" value="BRE"/>
    <property type="match status" value="1"/>
</dbReference>
<dbReference type="AlphaFoldDB" id="A0A8T0F0Y1"/>
<keyword evidence="7 15" id="KW-0227">DNA damage</keyword>
<dbReference type="GO" id="GO:0006325">
    <property type="term" value="P:chromatin organization"/>
    <property type="evidence" value="ECO:0007669"/>
    <property type="project" value="UniProtKB-UniRule"/>
</dbReference>
<keyword evidence="11 15" id="KW-0234">DNA repair</keyword>
<evidence type="ECO:0000313" key="17">
    <source>
        <dbReference type="Proteomes" id="UP000807504"/>
    </source>
</evidence>
<evidence type="ECO:0000256" key="1">
    <source>
        <dbReference type="ARBA" id="ARBA00004123"/>
    </source>
</evidence>
<dbReference type="GO" id="GO:0006302">
    <property type="term" value="P:double-strand break repair"/>
    <property type="evidence" value="ECO:0007669"/>
    <property type="project" value="UniProtKB-UniRule"/>
</dbReference>
<accession>A0A8T0F0Y1</accession>
<organism evidence="16 17">
    <name type="scientific">Argiope bruennichi</name>
    <name type="common">Wasp spider</name>
    <name type="synonym">Aranea bruennichi</name>
    <dbReference type="NCBI Taxonomy" id="94029"/>
    <lineage>
        <taxon>Eukaryota</taxon>
        <taxon>Metazoa</taxon>
        <taxon>Ecdysozoa</taxon>
        <taxon>Arthropoda</taxon>
        <taxon>Chelicerata</taxon>
        <taxon>Arachnida</taxon>
        <taxon>Araneae</taxon>
        <taxon>Araneomorphae</taxon>
        <taxon>Entelegynae</taxon>
        <taxon>Araneoidea</taxon>
        <taxon>Araneidae</taxon>
        <taxon>Argiope</taxon>
    </lineage>
</organism>
<comment type="function">
    <text evidence="15">May play a role in homeostasis or cellular differentiation in cells of neural, epithelial and germline origins. May also act as a death receptor-associated anti-apoptotic protein, which inhibits the mitochondrial apoptotic pathway.</text>
</comment>
<evidence type="ECO:0000256" key="13">
    <source>
        <dbReference type="ARBA" id="ARBA00023306"/>
    </source>
</evidence>
<keyword evidence="5 15" id="KW-0053">Apoptosis</keyword>
<keyword evidence="3 15" id="KW-0963">Cytoplasm</keyword>
<evidence type="ECO:0000256" key="6">
    <source>
        <dbReference type="ARBA" id="ARBA00022737"/>
    </source>
</evidence>
<evidence type="ECO:0000256" key="7">
    <source>
        <dbReference type="ARBA" id="ARBA00022763"/>
    </source>
</evidence>
<dbReference type="GO" id="GO:0010212">
    <property type="term" value="P:response to ionizing radiation"/>
    <property type="evidence" value="ECO:0007669"/>
    <property type="project" value="UniProtKB-UniRule"/>
</dbReference>
<comment type="subunit">
    <text evidence="15">Component of the ARISC complex. Component of the BRCA1-A complex. Component of the BRISC complex. Binds polyubiquitin.</text>
</comment>
<evidence type="ECO:0000256" key="15">
    <source>
        <dbReference type="RuleBase" id="RU368019"/>
    </source>
</evidence>
<dbReference type="GO" id="GO:0045739">
    <property type="term" value="P:positive regulation of DNA repair"/>
    <property type="evidence" value="ECO:0007669"/>
    <property type="project" value="UniProtKB-UniRule"/>
</dbReference>
<dbReference type="InterPro" id="IPR010358">
    <property type="entry name" value="BRE"/>
</dbReference>
<keyword evidence="4 15" id="KW-0132">Cell division</keyword>
<comment type="subcellular location">
    <subcellularLocation>
        <location evidence="15">Cytoplasm</location>
    </subcellularLocation>
    <subcellularLocation>
        <location evidence="1 15">Nucleus</location>
    </subcellularLocation>
    <text evidence="15">Localizes at sites of DNA damage at double-strand breaks (DSBs).</text>
</comment>
<dbReference type="GO" id="GO:0005737">
    <property type="term" value="C:cytoplasm"/>
    <property type="evidence" value="ECO:0007669"/>
    <property type="project" value="UniProtKB-SubCell"/>
</dbReference>
<comment type="similarity">
    <text evidence="14 15">Belongs to the BABAM2 family.</text>
</comment>
<evidence type="ECO:0000256" key="14">
    <source>
        <dbReference type="ARBA" id="ARBA00025766"/>
    </source>
</evidence>
<evidence type="ECO:0000256" key="5">
    <source>
        <dbReference type="ARBA" id="ARBA00022703"/>
    </source>
</evidence>
<evidence type="ECO:0000313" key="16">
    <source>
        <dbReference type="EMBL" id="KAF8784786.1"/>
    </source>
</evidence>
<keyword evidence="9 15" id="KW-0833">Ubl conjugation pathway</keyword>
<evidence type="ECO:0000256" key="12">
    <source>
        <dbReference type="ARBA" id="ARBA00023242"/>
    </source>
</evidence>
<evidence type="ECO:0000256" key="2">
    <source>
        <dbReference type="ARBA" id="ARBA00019438"/>
    </source>
</evidence>
<evidence type="ECO:0000256" key="3">
    <source>
        <dbReference type="ARBA" id="ARBA00022490"/>
    </source>
</evidence>
<keyword evidence="17" id="KW-1185">Reference proteome</keyword>
<proteinExistence type="inferred from homology"/>
<dbReference type="EMBL" id="JABXBU010000030">
    <property type="protein sequence ID" value="KAF8784786.1"/>
    <property type="molecule type" value="Genomic_DNA"/>
</dbReference>
<keyword evidence="8 15" id="KW-0498">Mitosis</keyword>
<keyword evidence="6" id="KW-0677">Repeat</keyword>
<dbReference type="GO" id="GO:0070552">
    <property type="term" value="C:BRISC complex"/>
    <property type="evidence" value="ECO:0007669"/>
    <property type="project" value="UniProtKB-UniRule"/>
</dbReference>
<evidence type="ECO:0000256" key="4">
    <source>
        <dbReference type="ARBA" id="ARBA00022618"/>
    </source>
</evidence>
<dbReference type="PANTHER" id="PTHR15189:SF7">
    <property type="entry name" value="BRISC AND BRCA1-A COMPLEX MEMBER 2"/>
    <property type="match status" value="1"/>
</dbReference>
<evidence type="ECO:0000256" key="9">
    <source>
        <dbReference type="ARBA" id="ARBA00022786"/>
    </source>
</evidence>
<protein>
    <recommendedName>
        <fullName evidence="2 15">BRISC and BRCA1-A complex member 2</fullName>
    </recommendedName>
</protein>
<dbReference type="GO" id="GO:0070531">
    <property type="term" value="C:BRCA1-A complex"/>
    <property type="evidence" value="ECO:0007669"/>
    <property type="project" value="UniProtKB-UniRule"/>
</dbReference>
<dbReference type="Proteomes" id="UP000807504">
    <property type="component" value="Unassembled WGS sequence"/>
</dbReference>
<evidence type="ECO:0000256" key="8">
    <source>
        <dbReference type="ARBA" id="ARBA00022776"/>
    </source>
</evidence>
<keyword evidence="12 15" id="KW-0539">Nucleus</keyword>
<reference evidence="16" key="1">
    <citation type="journal article" date="2020" name="bioRxiv">
        <title>Chromosome-level reference genome of the European wasp spider Argiope bruennichi: a resource for studies on range expansion and evolutionary adaptation.</title>
        <authorList>
            <person name="Sheffer M.M."/>
            <person name="Hoppe A."/>
            <person name="Krehenwinkel H."/>
            <person name="Uhl G."/>
            <person name="Kuss A.W."/>
            <person name="Jensen L."/>
            <person name="Jensen C."/>
            <person name="Gillespie R.G."/>
            <person name="Hoff K.J."/>
            <person name="Prost S."/>
        </authorList>
    </citation>
    <scope>NUCLEOTIDE SEQUENCE</scope>
</reference>
<dbReference type="GO" id="GO:0031593">
    <property type="term" value="F:polyubiquitin modification-dependent protein binding"/>
    <property type="evidence" value="ECO:0007669"/>
    <property type="project" value="UniProtKB-UniRule"/>
</dbReference>
<dbReference type="PANTHER" id="PTHR15189">
    <property type="entry name" value="BRISC AND BRCA1-A COMPLEX MEMBER 2"/>
    <property type="match status" value="1"/>
</dbReference>
<keyword evidence="13 15" id="KW-0131">Cell cycle</keyword>
<comment type="domain">
    <text evidence="15">Contains 2 ubiquitin-conjugating enzyme family-like (UEV-like) regions. These regions lack the critical Cys residues required for ubiquitination but retain the ability to bind ubiquitin.</text>
</comment>
<evidence type="ECO:0000256" key="11">
    <source>
        <dbReference type="ARBA" id="ARBA00023204"/>
    </source>
</evidence>
<keyword evidence="10 15" id="KW-0156">Chromatin regulator</keyword>
<reference evidence="16" key="2">
    <citation type="submission" date="2020-06" db="EMBL/GenBank/DDBJ databases">
        <authorList>
            <person name="Sheffer M."/>
        </authorList>
    </citation>
    <scope>NUCLEOTIDE SEQUENCE</scope>
</reference>
<sequence>MTETEETSEKSTVRMDCETEQDWIMSMNLLKWVDECNMTEGETKKIVLTTVFAPHIQKHAQVLLTEPNIGLCRRQVEIFNPKPSFPSYDEEESNCDKFQLVIPYAGVKLECMVIFQSSAPDCPPDFVFSDHRFFAPLNQVESLCSWDVRKPDALLKVLKEIMQFYKKKQIQILDGYEQLSFEYLCLFQLQNFNEDDIEILVPNEQESPVIFLIKLHVDYCQLFPDYYRDESDTRDYPLLLVFFPNRDSNRSYLRVYLSKKTQSIVTIDENFQLPDDVTDNYLTRYIIALENELKTKIQLAASRYERRRMYFEHQHFCSVQFITIAKRIRLQHLLIIILTVPPGHCRKS</sequence>
<evidence type="ECO:0000256" key="10">
    <source>
        <dbReference type="ARBA" id="ARBA00022853"/>
    </source>
</evidence>
<gene>
    <name evidence="16" type="ORF">HNY73_010423</name>
</gene>
<comment type="caution">
    <text evidence="16">The sequence shown here is derived from an EMBL/GenBank/DDBJ whole genome shotgun (WGS) entry which is preliminary data.</text>
</comment>